<feature type="transmembrane region" description="Helical" evidence="1">
    <location>
        <begin position="72"/>
        <end position="89"/>
    </location>
</feature>
<proteinExistence type="predicted"/>
<dbReference type="Proteomes" id="UP000706525">
    <property type="component" value="Unassembled WGS sequence"/>
</dbReference>
<evidence type="ECO:0000313" key="2">
    <source>
        <dbReference type="EMBL" id="CAG9173842.1"/>
    </source>
</evidence>
<evidence type="ECO:0000256" key="1">
    <source>
        <dbReference type="SAM" id="Phobius"/>
    </source>
</evidence>
<gene>
    <name evidence="2" type="ORF">LMG32289_02977</name>
</gene>
<organism evidence="2 3">
    <name type="scientific">Cupriavidus pampae</name>
    <dbReference type="NCBI Taxonomy" id="659251"/>
    <lineage>
        <taxon>Bacteria</taxon>
        <taxon>Pseudomonadati</taxon>
        <taxon>Pseudomonadota</taxon>
        <taxon>Betaproteobacteria</taxon>
        <taxon>Burkholderiales</taxon>
        <taxon>Burkholderiaceae</taxon>
        <taxon>Cupriavidus</taxon>
    </lineage>
</organism>
<protein>
    <submittedName>
        <fullName evidence="2">Uncharacterized protein</fullName>
    </submittedName>
</protein>
<accession>A0ABM8X1T3</accession>
<keyword evidence="1" id="KW-0812">Transmembrane</keyword>
<comment type="caution">
    <text evidence="2">The sequence shown here is derived from an EMBL/GenBank/DDBJ whole genome shotgun (WGS) entry which is preliminary data.</text>
</comment>
<dbReference type="EMBL" id="CAJZAG010000005">
    <property type="protein sequence ID" value="CAG9173842.1"/>
    <property type="molecule type" value="Genomic_DNA"/>
</dbReference>
<keyword evidence="3" id="KW-1185">Reference proteome</keyword>
<feature type="transmembrane region" description="Helical" evidence="1">
    <location>
        <begin position="12"/>
        <end position="35"/>
    </location>
</feature>
<sequence length="136" mass="15208">MRQADMTPFGTTVLKSVFFAAVLNGVIGLIGAYGLGFQLYLGDAVRLLSGTAAASSVPDVRYQWLNEHPLPVMSYFLATHALALAAAILQKHVVHRWGLDRTTSRFHRYFRRQAPWYYLFSGIDRKKGVETFGVLS</sequence>
<reference evidence="2 3" key="1">
    <citation type="submission" date="2021-08" db="EMBL/GenBank/DDBJ databases">
        <authorList>
            <person name="Peeters C."/>
        </authorList>
    </citation>
    <scope>NUCLEOTIDE SEQUENCE [LARGE SCALE GENOMIC DNA]</scope>
    <source>
        <strain evidence="2 3">LMG 32289</strain>
    </source>
</reference>
<evidence type="ECO:0000313" key="3">
    <source>
        <dbReference type="Proteomes" id="UP000706525"/>
    </source>
</evidence>
<name>A0ABM8X1T3_9BURK</name>
<keyword evidence="1" id="KW-1133">Transmembrane helix</keyword>
<keyword evidence="1" id="KW-0472">Membrane</keyword>